<evidence type="ECO:0000313" key="2">
    <source>
        <dbReference type="EMBL" id="MBT1542754.1"/>
    </source>
</evidence>
<accession>A0A9Q2ZS14</accession>
<evidence type="ECO:0000256" key="1">
    <source>
        <dbReference type="SAM" id="Phobius"/>
    </source>
</evidence>
<keyword evidence="1" id="KW-0472">Membrane</keyword>
<dbReference type="Proteomes" id="UP000709437">
    <property type="component" value="Unassembled WGS sequence"/>
</dbReference>
<feature type="transmembrane region" description="Helical" evidence="1">
    <location>
        <begin position="27"/>
        <end position="46"/>
    </location>
</feature>
<organism evidence="2 3">
    <name type="scientific">Curtobacterium flaccumfaciens pv. flaccumfaciens</name>
    <dbReference type="NCBI Taxonomy" id="138532"/>
    <lineage>
        <taxon>Bacteria</taxon>
        <taxon>Bacillati</taxon>
        <taxon>Actinomycetota</taxon>
        <taxon>Actinomycetes</taxon>
        <taxon>Micrococcales</taxon>
        <taxon>Microbacteriaceae</taxon>
        <taxon>Curtobacterium</taxon>
    </lineage>
</organism>
<protein>
    <submittedName>
        <fullName evidence="2">Uncharacterized protein</fullName>
    </submittedName>
</protein>
<comment type="caution">
    <text evidence="2">The sequence shown here is derived from an EMBL/GenBank/DDBJ whole genome shotgun (WGS) entry which is preliminary data.</text>
</comment>
<sequence length="174" mass="17372">MVATTGASLLAVDNLLGFIGTHLIAGGPVLMVAAISVSAGVVAAAGAALARDAVHLVFAAATVVFVSALSPATSSQLLLPIAVILQALVPLAFAAAGLLALRGSRNSTAVRVLAVMLVGFAAAWIVTAFVPVALVAFLLAQAGALVVGAVLSLQSALRRARTVVRELWSSAEVR</sequence>
<proteinExistence type="predicted"/>
<feature type="transmembrane region" description="Helical" evidence="1">
    <location>
        <begin position="108"/>
        <end position="126"/>
    </location>
</feature>
<name>A0A9Q2ZS14_9MICO</name>
<gene>
    <name evidence="2" type="ORF">KK103_13370</name>
</gene>
<dbReference type="RefSeq" id="WP_214563409.1">
    <property type="nucleotide sequence ID" value="NZ_JAHEWX010000018.1"/>
</dbReference>
<evidence type="ECO:0000313" key="3">
    <source>
        <dbReference type="Proteomes" id="UP000709437"/>
    </source>
</evidence>
<keyword evidence="1" id="KW-1133">Transmembrane helix</keyword>
<feature type="transmembrane region" description="Helical" evidence="1">
    <location>
        <begin position="53"/>
        <end position="72"/>
    </location>
</feature>
<keyword evidence="1" id="KW-0812">Transmembrane</keyword>
<feature type="transmembrane region" description="Helical" evidence="1">
    <location>
        <begin position="132"/>
        <end position="153"/>
    </location>
</feature>
<feature type="transmembrane region" description="Helical" evidence="1">
    <location>
        <begin position="78"/>
        <end position="101"/>
    </location>
</feature>
<dbReference type="AlphaFoldDB" id="A0A9Q2ZS14"/>
<dbReference type="EMBL" id="JAHEWX010000018">
    <property type="protein sequence ID" value="MBT1542754.1"/>
    <property type="molecule type" value="Genomic_DNA"/>
</dbReference>
<reference evidence="2" key="1">
    <citation type="submission" date="2021-05" db="EMBL/GenBank/DDBJ databases">
        <title>Whole genome sequence of Curtobacterium flaccumfaciens pv. flaccumfaciens strain CFBP 3417.</title>
        <authorList>
            <person name="Osdaghi E."/>
            <person name="Taghouti G."/>
            <person name="Portier P."/>
            <person name="Fazliarab A."/>
            <person name="Taghavi S.M."/>
            <person name="Briand M."/>
            <person name="Le-Saux M."/>
            <person name="Jacques M.-A."/>
        </authorList>
    </citation>
    <scope>NUCLEOTIDE SEQUENCE</scope>
    <source>
        <strain evidence="2">CFBP 3417</strain>
    </source>
</reference>